<organism evidence="2 3">
    <name type="scientific">Flavobacterium davisii</name>
    <dbReference type="NCBI Taxonomy" id="2906077"/>
    <lineage>
        <taxon>Bacteria</taxon>
        <taxon>Pseudomonadati</taxon>
        <taxon>Bacteroidota</taxon>
        <taxon>Flavobacteriia</taxon>
        <taxon>Flavobacteriales</taxon>
        <taxon>Flavobacteriaceae</taxon>
        <taxon>Flavobacterium</taxon>
    </lineage>
</organism>
<dbReference type="PROSITE" id="PS51257">
    <property type="entry name" value="PROKAR_LIPOPROTEIN"/>
    <property type="match status" value="1"/>
</dbReference>
<protein>
    <recommendedName>
        <fullName evidence="4">Lipoprotein</fullName>
    </recommendedName>
</protein>
<name>A0A246GG53_9FLAO</name>
<dbReference type="RefSeq" id="WP_088394238.1">
    <property type="nucleotide sequence ID" value="NZ_MTCZ01000160.1"/>
</dbReference>
<feature type="chain" id="PRO_5013235863" description="Lipoprotein" evidence="1">
    <location>
        <begin position="22"/>
        <end position="315"/>
    </location>
</feature>
<proteinExistence type="predicted"/>
<accession>A0A246GG53</accession>
<dbReference type="AlphaFoldDB" id="A0A246GG53"/>
<sequence length="315" mass="35889">MKKLILIITLFLIFLSCKDNKETKLLPNSKDSITITTPKIDSVSESNSNVEDKTTNTTNTDCYDYLTELVRSSNFPFSDWDVPKEKVNLIIDEHNSEFIRAKLTYETEGTGTIGWIEYVLKTGVLKNTSTNLEVPEKLKYDKNWKSKFDECNHPNDKLTITNKSISLEDSYKICKKTGFPISYSYEFISELPNFTKIQDEIKSQYQLDHLQNLQQVNLTNVGEIKPVLVSGYLDSGESELYLILLDGSYNNKSKILLYSAEEIDGVGNLSTTFEINKNFEIKITKNKISGNGKNNVKLNSNVYKINNNGTFSKLK</sequence>
<reference evidence="2 3" key="1">
    <citation type="journal article" date="2017" name="Infect. Genet. Evol.">
        <title>Comparative genome analysis of fish pathogen Flavobacterium columnare reveals extensive sequence diversity within the species.</title>
        <authorList>
            <person name="Kayansamruaj P."/>
            <person name="Dong H.T."/>
            <person name="Hirono I."/>
            <person name="Kondo H."/>
            <person name="Senapin S."/>
            <person name="Rodkhum C."/>
        </authorList>
    </citation>
    <scope>NUCLEOTIDE SEQUENCE [LARGE SCALE GENOMIC DNA]</scope>
    <source>
        <strain evidence="2 3">1215</strain>
    </source>
</reference>
<evidence type="ECO:0008006" key="4">
    <source>
        <dbReference type="Google" id="ProtNLM"/>
    </source>
</evidence>
<feature type="signal peptide" evidence="1">
    <location>
        <begin position="1"/>
        <end position="21"/>
    </location>
</feature>
<keyword evidence="1" id="KW-0732">Signal</keyword>
<gene>
    <name evidence="2" type="ORF">BWK59_12090</name>
</gene>
<evidence type="ECO:0000313" key="3">
    <source>
        <dbReference type="Proteomes" id="UP000197768"/>
    </source>
</evidence>
<dbReference type="Proteomes" id="UP000197768">
    <property type="component" value="Unassembled WGS sequence"/>
</dbReference>
<evidence type="ECO:0000313" key="2">
    <source>
        <dbReference type="EMBL" id="OWP83146.1"/>
    </source>
</evidence>
<evidence type="ECO:0000256" key="1">
    <source>
        <dbReference type="SAM" id="SignalP"/>
    </source>
</evidence>
<dbReference type="EMBL" id="MTCZ01000160">
    <property type="protein sequence ID" value="OWP83146.1"/>
    <property type="molecule type" value="Genomic_DNA"/>
</dbReference>
<comment type="caution">
    <text evidence="2">The sequence shown here is derived from an EMBL/GenBank/DDBJ whole genome shotgun (WGS) entry which is preliminary data.</text>
</comment>